<dbReference type="InterPro" id="IPR052180">
    <property type="entry name" value="NhaC_Na-H+_Antiporter"/>
</dbReference>
<comment type="similarity">
    <text evidence="8">Belongs to the NhaC Na(+)/H(+) (TC 2.A.35) antiporter family.</text>
</comment>
<proteinExistence type="inferred from homology"/>
<dbReference type="InterPro" id="IPR004770">
    <property type="entry name" value="Na/H_antiport_NhaC"/>
</dbReference>
<dbReference type="PANTHER" id="PTHR33451:SF3">
    <property type="entry name" value="MALATE-2H(+)_NA(+)-LACTATE ANTIPORTER"/>
    <property type="match status" value="1"/>
</dbReference>
<evidence type="ECO:0000256" key="1">
    <source>
        <dbReference type="ARBA" id="ARBA00004651"/>
    </source>
</evidence>
<evidence type="ECO:0000256" key="9">
    <source>
        <dbReference type="SAM" id="Phobius"/>
    </source>
</evidence>
<keyword evidence="12" id="KW-1185">Reference proteome</keyword>
<evidence type="ECO:0000313" key="12">
    <source>
        <dbReference type="Proteomes" id="UP001596143"/>
    </source>
</evidence>
<evidence type="ECO:0000256" key="4">
    <source>
        <dbReference type="ARBA" id="ARBA00022475"/>
    </source>
</evidence>
<evidence type="ECO:0000256" key="8">
    <source>
        <dbReference type="ARBA" id="ARBA00038435"/>
    </source>
</evidence>
<dbReference type="Pfam" id="PF03553">
    <property type="entry name" value="Na_H_antiporter"/>
    <property type="match status" value="1"/>
</dbReference>
<dbReference type="PANTHER" id="PTHR33451">
    <property type="entry name" value="MALATE-2H(+)/NA(+)-LACTATE ANTIPORTER"/>
    <property type="match status" value="1"/>
</dbReference>
<feature type="transmembrane region" description="Helical" evidence="9">
    <location>
        <begin position="106"/>
        <end position="139"/>
    </location>
</feature>
<dbReference type="Proteomes" id="UP001596143">
    <property type="component" value="Unassembled WGS sequence"/>
</dbReference>
<feature type="transmembrane region" description="Helical" evidence="9">
    <location>
        <begin position="7"/>
        <end position="27"/>
    </location>
</feature>
<comment type="caution">
    <text evidence="11">The sequence shown here is derived from an EMBL/GenBank/DDBJ whole genome shotgun (WGS) entry which is preliminary data.</text>
</comment>
<feature type="transmembrane region" description="Helical" evidence="9">
    <location>
        <begin position="258"/>
        <end position="286"/>
    </location>
</feature>
<dbReference type="EMBL" id="JBHSPF010000050">
    <property type="protein sequence ID" value="MFC5629113.1"/>
    <property type="molecule type" value="Genomic_DNA"/>
</dbReference>
<keyword evidence="5 9" id="KW-0812">Transmembrane</keyword>
<evidence type="ECO:0000313" key="11">
    <source>
        <dbReference type="EMBL" id="MFC5629113.1"/>
    </source>
</evidence>
<keyword evidence="4" id="KW-1003">Cell membrane</keyword>
<keyword evidence="7 9" id="KW-0472">Membrane</keyword>
<organism evidence="11 12">
    <name type="scientific">Aliibacillus thermotolerans</name>
    <dbReference type="NCBI Taxonomy" id="1834418"/>
    <lineage>
        <taxon>Bacteria</taxon>
        <taxon>Bacillati</taxon>
        <taxon>Bacillota</taxon>
        <taxon>Bacilli</taxon>
        <taxon>Bacillales</taxon>
        <taxon>Bacillaceae</taxon>
        <taxon>Aliibacillus</taxon>
    </lineage>
</organism>
<gene>
    <name evidence="11" type="primary">nhaC</name>
    <name evidence="11" type="ORF">ACFPTR_09575</name>
</gene>
<evidence type="ECO:0000256" key="2">
    <source>
        <dbReference type="ARBA" id="ARBA00022448"/>
    </source>
</evidence>
<evidence type="ECO:0000256" key="3">
    <source>
        <dbReference type="ARBA" id="ARBA00022449"/>
    </source>
</evidence>
<feature type="transmembrane region" description="Helical" evidence="9">
    <location>
        <begin position="349"/>
        <end position="367"/>
    </location>
</feature>
<name>A0ABW0U6S3_9BACI</name>
<feature type="transmembrane region" description="Helical" evidence="9">
    <location>
        <begin position="189"/>
        <end position="207"/>
    </location>
</feature>
<dbReference type="RefSeq" id="WP_270897661.1">
    <property type="nucleotide sequence ID" value="NZ_JBHSPF010000050.1"/>
</dbReference>
<feature type="transmembrane region" description="Helical" evidence="9">
    <location>
        <begin position="432"/>
        <end position="454"/>
    </location>
</feature>
<feature type="transmembrane region" description="Helical" evidence="9">
    <location>
        <begin position="306"/>
        <end position="328"/>
    </location>
</feature>
<reference evidence="12" key="1">
    <citation type="journal article" date="2019" name="Int. J. Syst. Evol. Microbiol.">
        <title>The Global Catalogue of Microorganisms (GCM) 10K type strain sequencing project: providing services to taxonomists for standard genome sequencing and annotation.</title>
        <authorList>
            <consortium name="The Broad Institute Genomics Platform"/>
            <consortium name="The Broad Institute Genome Sequencing Center for Infectious Disease"/>
            <person name="Wu L."/>
            <person name="Ma J."/>
        </authorList>
    </citation>
    <scope>NUCLEOTIDE SEQUENCE [LARGE SCALE GENOMIC DNA]</scope>
    <source>
        <strain evidence="12">CGMCC 1.15790</strain>
    </source>
</reference>
<keyword evidence="3" id="KW-0050">Antiport</keyword>
<feature type="transmembrane region" description="Helical" evidence="9">
    <location>
        <begin position="232"/>
        <end position="251"/>
    </location>
</feature>
<dbReference type="InterPro" id="IPR018461">
    <property type="entry name" value="Na/H_Antiport_NhaC-like_C"/>
</dbReference>
<feature type="domain" description="Na+/H+ antiporter NhaC-like C-terminal" evidence="10">
    <location>
        <begin position="157"/>
        <end position="451"/>
    </location>
</feature>
<feature type="transmembrane region" description="Helical" evidence="9">
    <location>
        <begin position="67"/>
        <end position="86"/>
    </location>
</feature>
<evidence type="ECO:0000256" key="5">
    <source>
        <dbReference type="ARBA" id="ARBA00022692"/>
    </source>
</evidence>
<protein>
    <submittedName>
        <fullName evidence="11">Na+/H+ antiporter NhaC</fullName>
    </submittedName>
</protein>
<accession>A0ABW0U6S3</accession>
<keyword evidence="6 9" id="KW-1133">Transmembrane helix</keyword>
<keyword evidence="2" id="KW-0813">Transport</keyword>
<evidence type="ECO:0000259" key="10">
    <source>
        <dbReference type="Pfam" id="PF03553"/>
    </source>
</evidence>
<dbReference type="NCBIfam" id="TIGR00931">
    <property type="entry name" value="antiport_nhaC"/>
    <property type="match status" value="1"/>
</dbReference>
<evidence type="ECO:0000256" key="6">
    <source>
        <dbReference type="ARBA" id="ARBA00022989"/>
    </source>
</evidence>
<feature type="transmembrane region" description="Helical" evidence="9">
    <location>
        <begin position="33"/>
        <end position="55"/>
    </location>
</feature>
<evidence type="ECO:0000256" key="7">
    <source>
        <dbReference type="ARBA" id="ARBA00023136"/>
    </source>
</evidence>
<sequence length="459" mass="49286">MKNRPSFWKALIPLLGLIITALCSIFLWDAGMIVPLIVGVILAAIVAISCGWSWMEVQQMMVNGVSRVLPAIFILLTIGVVIGSWIANGTIPTMIYYGMLIIDPAWFLPVVPLVTGIISVTLGTSFTSIATVGIAFMAIGDGLGFSPAIVAGAVITGAFFGDKLSPLSDTTNIAAAVVEIDLFTHVRHMLWDTIPAFVLSIMIYWIIGYSEITSAGFDEEAMNIMMTGLKEAFVIHPLLLLLPIFVIVLILRNVAALPALIVISVAGAVLAVIVQGTSVGAIVQFLTDGFAIDTGVEAIDSLLNRGGLTSMLGTIVILTIATAFGGILEETGAFEALTRKMMEKVKTTASLISSTILSTLVVALASGEQYLSNILPGRTFIKKYKNMNIDTKNLSRATESIGTVGINLIPWSVPAVFAASIFELHPWEYLPYAFFVFLVPIINLLFGFTGWTIVRKDYS</sequence>
<comment type="subcellular location">
    <subcellularLocation>
        <location evidence="1">Cell membrane</location>
        <topology evidence="1">Multi-pass membrane protein</topology>
    </subcellularLocation>
</comment>